<protein>
    <submittedName>
        <fullName evidence="1">Uncharacterized protein</fullName>
    </submittedName>
</protein>
<accession>A0ABQ9GWT1</accession>
<evidence type="ECO:0000313" key="1">
    <source>
        <dbReference type="EMBL" id="KAJ8876464.1"/>
    </source>
</evidence>
<sequence>MYGDDTPIIKQHYNRKFALVVLQRQPSILEQRYTKWEMKLNSGKSETIIITKTLLKPPTELILLNQKILYLLLAKYIKEIITDKNMNLYENLEGHDYVNIKFLVNYDPIGIRKYKELKLQ</sequence>
<gene>
    <name evidence="1" type="ORF">PR048_020909</name>
</gene>
<dbReference type="Proteomes" id="UP001159363">
    <property type="component" value="Chromosome 7"/>
</dbReference>
<organism evidence="1 2">
    <name type="scientific">Dryococelus australis</name>
    <dbReference type="NCBI Taxonomy" id="614101"/>
    <lineage>
        <taxon>Eukaryota</taxon>
        <taxon>Metazoa</taxon>
        <taxon>Ecdysozoa</taxon>
        <taxon>Arthropoda</taxon>
        <taxon>Hexapoda</taxon>
        <taxon>Insecta</taxon>
        <taxon>Pterygota</taxon>
        <taxon>Neoptera</taxon>
        <taxon>Polyneoptera</taxon>
        <taxon>Phasmatodea</taxon>
        <taxon>Verophasmatodea</taxon>
        <taxon>Anareolatae</taxon>
        <taxon>Phasmatidae</taxon>
        <taxon>Eurycanthinae</taxon>
        <taxon>Dryococelus</taxon>
    </lineage>
</organism>
<reference evidence="1 2" key="1">
    <citation type="submission" date="2023-02" db="EMBL/GenBank/DDBJ databases">
        <title>LHISI_Scaffold_Assembly.</title>
        <authorList>
            <person name="Stuart O.P."/>
            <person name="Cleave R."/>
            <person name="Magrath M.J.L."/>
            <person name="Mikheyev A.S."/>
        </authorList>
    </citation>
    <scope>NUCLEOTIDE SEQUENCE [LARGE SCALE GENOMIC DNA]</scope>
    <source>
        <strain evidence="1">Daus_M_001</strain>
        <tissue evidence="1">Leg muscle</tissue>
    </source>
</reference>
<dbReference type="EMBL" id="JARBHB010000008">
    <property type="protein sequence ID" value="KAJ8876464.1"/>
    <property type="molecule type" value="Genomic_DNA"/>
</dbReference>
<keyword evidence="2" id="KW-1185">Reference proteome</keyword>
<proteinExistence type="predicted"/>
<comment type="caution">
    <text evidence="1">The sequence shown here is derived from an EMBL/GenBank/DDBJ whole genome shotgun (WGS) entry which is preliminary data.</text>
</comment>
<evidence type="ECO:0000313" key="2">
    <source>
        <dbReference type="Proteomes" id="UP001159363"/>
    </source>
</evidence>
<name>A0ABQ9GWT1_9NEOP</name>